<dbReference type="Pfam" id="PF11905">
    <property type="entry name" value="DUF3425"/>
    <property type="match status" value="1"/>
</dbReference>
<dbReference type="InterPro" id="IPR021833">
    <property type="entry name" value="DUF3425"/>
</dbReference>
<evidence type="ECO:0000256" key="1">
    <source>
        <dbReference type="SAM" id="MobiDB-lite"/>
    </source>
</evidence>
<evidence type="ECO:0000313" key="2">
    <source>
        <dbReference type="EMBL" id="KAG4417246.1"/>
    </source>
</evidence>
<gene>
    <name evidence="2" type="ORF">IFR04_009616</name>
</gene>
<evidence type="ECO:0008006" key="4">
    <source>
        <dbReference type="Google" id="ProtNLM"/>
    </source>
</evidence>
<feature type="compositionally biased region" description="Polar residues" evidence="1">
    <location>
        <begin position="70"/>
        <end position="79"/>
    </location>
</feature>
<keyword evidence="3" id="KW-1185">Reference proteome</keyword>
<comment type="caution">
    <text evidence="2">The sequence shown here is derived from an EMBL/GenBank/DDBJ whole genome shotgun (WGS) entry which is preliminary data.</text>
</comment>
<dbReference type="PANTHER" id="PTHR38116">
    <property type="entry name" value="CHROMOSOME 7, WHOLE GENOME SHOTGUN SEQUENCE"/>
    <property type="match status" value="1"/>
</dbReference>
<protein>
    <recommendedName>
        <fullName evidence="4">BZIP domain-containing protein</fullName>
    </recommendedName>
</protein>
<feature type="compositionally biased region" description="Basic residues" evidence="1">
    <location>
        <begin position="34"/>
        <end position="48"/>
    </location>
</feature>
<proteinExistence type="predicted"/>
<evidence type="ECO:0000313" key="3">
    <source>
        <dbReference type="Proteomes" id="UP000664132"/>
    </source>
</evidence>
<dbReference type="EMBL" id="JAFJYH010000160">
    <property type="protein sequence ID" value="KAG4417246.1"/>
    <property type="molecule type" value="Genomic_DNA"/>
</dbReference>
<reference evidence="2" key="1">
    <citation type="submission" date="2021-02" db="EMBL/GenBank/DDBJ databases">
        <title>Genome sequence Cadophora malorum strain M34.</title>
        <authorList>
            <person name="Stefanovic E."/>
            <person name="Vu D."/>
            <person name="Scully C."/>
            <person name="Dijksterhuis J."/>
            <person name="Roader J."/>
            <person name="Houbraken J."/>
        </authorList>
    </citation>
    <scope>NUCLEOTIDE SEQUENCE</scope>
    <source>
        <strain evidence="2">M34</strain>
    </source>
</reference>
<dbReference type="OrthoDB" id="5973539at2759"/>
<dbReference type="Proteomes" id="UP000664132">
    <property type="component" value="Unassembled WGS sequence"/>
</dbReference>
<feature type="compositionally biased region" description="Basic and acidic residues" evidence="1">
    <location>
        <begin position="11"/>
        <end position="27"/>
    </location>
</feature>
<dbReference type="PANTHER" id="PTHR38116:SF9">
    <property type="entry name" value="BZIP DOMAIN-CONTAINING PROTEIN"/>
    <property type="match status" value="1"/>
</dbReference>
<sequence>MDSAWKPFLKSSKDDWTGIADPAERKKVQNRLSQRARRSKLPRTKNRSLTRVSRQAAVVEAGTSDRARTSSEIPPHSSTSMELSMLGIPFGSEIDMSLDPMRDNRFMVMQQIDVWDAFLSIASKLMLACAQDSGFNIVAPVDSLPPSLAPTLQQRFVPHKPYVDMLPWPSVRDRILNSPSSINDIEFQADMASKEIKVWGASSWDPIGWEISSGFAKKWWFLIDDGILQTANFWRSQRGEEPLPLDPTLLSNLAQPHAGCQLLQL</sequence>
<dbReference type="AlphaFoldDB" id="A0A8H7TE81"/>
<name>A0A8H7TE81_9HELO</name>
<organism evidence="2 3">
    <name type="scientific">Cadophora malorum</name>
    <dbReference type="NCBI Taxonomy" id="108018"/>
    <lineage>
        <taxon>Eukaryota</taxon>
        <taxon>Fungi</taxon>
        <taxon>Dikarya</taxon>
        <taxon>Ascomycota</taxon>
        <taxon>Pezizomycotina</taxon>
        <taxon>Leotiomycetes</taxon>
        <taxon>Helotiales</taxon>
        <taxon>Ploettnerulaceae</taxon>
        <taxon>Cadophora</taxon>
    </lineage>
</organism>
<accession>A0A8H7TE81</accession>
<feature type="region of interest" description="Disordered" evidence="1">
    <location>
        <begin position="1"/>
        <end position="79"/>
    </location>
</feature>